<feature type="compositionally biased region" description="Acidic residues" evidence="3">
    <location>
        <begin position="160"/>
        <end position="170"/>
    </location>
</feature>
<feature type="compositionally biased region" description="Basic and acidic residues" evidence="3">
    <location>
        <begin position="178"/>
        <end position="200"/>
    </location>
</feature>
<feature type="compositionally biased region" description="Polar residues" evidence="3">
    <location>
        <begin position="684"/>
        <end position="694"/>
    </location>
</feature>
<feature type="compositionally biased region" description="Basic and acidic residues" evidence="3">
    <location>
        <begin position="609"/>
        <end position="621"/>
    </location>
</feature>
<evidence type="ECO:0000313" key="6">
    <source>
        <dbReference type="Proteomes" id="UP000749559"/>
    </source>
</evidence>
<feature type="compositionally biased region" description="Acidic residues" evidence="3">
    <location>
        <begin position="417"/>
        <end position="430"/>
    </location>
</feature>
<dbReference type="InterPro" id="IPR018034">
    <property type="entry name" value="Kri1"/>
</dbReference>
<sequence>MDPKFKINKQYADKYDDWRRKEELGKLKSKYGDADELDSSSSSESSDDSDAEALTSQVETDWLKTLAALKRKDPKIYNKDQQFYKRDESKPSGSESKAPKGRASQSMTLKDYERKVILEKGGHLSDDSSDGEEEEITRDPGYYEEQEKIKEELKKAAGAGDEDDEDSDDDLLTKRKKSKEEKKKEEADYHEWLKGQKQELSDDTEVGTDLVTLKEYWNDPELDHGEKFLRDYFLNKRYIEKDDDGSVPTYDEIVADDDMSEEEELLTKQEDFERKYNFRFEEPDSEFIKKYPRTIDDSMRRKDNKRSTKRVEVKQRKQEEKEKKKEEIRQLKNLKKKEILTKIEHLKEITGNQELGFSIDDMEGDFDPAEHDKRMQELFDNQYYNDDADEETKPVFSDDETGAYDENWDDWHGNAEQGEDYSYEGGDGDDYNAPNCEDPNFNMDADYDPQQDRTFGLDGTSKKQKKRMSKFAKALNKKKPVFDPNEKTFEQYFNEYYKLDYEDIVADMPVRFKYRSVVPNDFGLSVEEVLSAKDKELNSWVSVKKMSQYRGDDEEMHDKKVFQMKATNMKKKLNILSSLKAKREDDERATITKEPSESKKTKSKKRKHNESESVKKTESDAPIKSGNNSEIKGKESKQTDEMPKKKRKRNKKSKVQSETGTKSAETINKNELGENRINSDESNSKNGTSSQMPKSENKTDVPDNTNVSKKHKKKKNKKKTNLTMTDERLKAFGIDPKKYKYTMKNKINKKINT</sequence>
<dbReference type="AlphaFoldDB" id="A0A8S4N2L2"/>
<protein>
    <recommendedName>
        <fullName evidence="2">Protein KRI1 homolog</fullName>
    </recommendedName>
</protein>
<name>A0A8S4N2L2_OWEFU</name>
<feature type="compositionally biased region" description="Basic and acidic residues" evidence="3">
    <location>
        <begin position="110"/>
        <end position="126"/>
    </location>
</feature>
<feature type="compositionally biased region" description="Basic and acidic residues" evidence="3">
    <location>
        <begin position="77"/>
        <end position="90"/>
    </location>
</feature>
<feature type="compositionally biased region" description="Basic residues" evidence="3">
    <location>
        <begin position="644"/>
        <end position="654"/>
    </location>
</feature>
<feature type="compositionally biased region" description="Polar residues" evidence="3">
    <location>
        <begin position="656"/>
        <end position="669"/>
    </location>
</feature>
<feature type="region of interest" description="Disordered" evidence="3">
    <location>
        <begin position="77"/>
        <end position="203"/>
    </location>
</feature>
<dbReference type="Pfam" id="PF12936">
    <property type="entry name" value="Kri1_C"/>
    <property type="match status" value="1"/>
</dbReference>
<accession>A0A8S4N2L2</accession>
<feature type="compositionally biased region" description="Basic and acidic residues" evidence="3">
    <location>
        <begin position="631"/>
        <end position="643"/>
    </location>
</feature>
<gene>
    <name evidence="5" type="ORF">OFUS_LOCUS2340</name>
</gene>
<feature type="region of interest" description="Disordered" evidence="3">
    <location>
        <begin position="298"/>
        <end position="327"/>
    </location>
</feature>
<keyword evidence="6" id="KW-1185">Reference proteome</keyword>
<dbReference type="GO" id="GO:0005730">
    <property type="term" value="C:nucleolus"/>
    <property type="evidence" value="ECO:0007669"/>
    <property type="project" value="TreeGrafter"/>
</dbReference>
<feature type="domain" description="Kri1-like C-terminal" evidence="4">
    <location>
        <begin position="487"/>
        <end position="572"/>
    </location>
</feature>
<dbReference type="GO" id="GO:0000447">
    <property type="term" value="P:endonucleolytic cleavage in ITS1 to separate SSU-rRNA from 5.8S rRNA and LSU-rRNA from tricistronic rRNA transcript (SSU-rRNA, 5.8S rRNA, LSU-rRNA)"/>
    <property type="evidence" value="ECO:0007669"/>
    <property type="project" value="TreeGrafter"/>
</dbReference>
<feature type="compositionally biased region" description="Basic and acidic residues" evidence="3">
    <location>
        <begin position="145"/>
        <end position="155"/>
    </location>
</feature>
<dbReference type="InterPro" id="IPR024626">
    <property type="entry name" value="Kri1-like_C"/>
</dbReference>
<feature type="compositionally biased region" description="Acidic residues" evidence="3">
    <location>
        <begin position="127"/>
        <end position="136"/>
    </location>
</feature>
<dbReference type="PANTHER" id="PTHR14490:SF5">
    <property type="entry name" value="PROTEIN KRI1 HOMOLOG"/>
    <property type="match status" value="1"/>
</dbReference>
<evidence type="ECO:0000256" key="1">
    <source>
        <dbReference type="ARBA" id="ARBA00007473"/>
    </source>
</evidence>
<feature type="region of interest" description="Disordered" evidence="3">
    <location>
        <begin position="29"/>
        <end position="57"/>
    </location>
</feature>
<dbReference type="EMBL" id="CAIIXF020000001">
    <property type="protein sequence ID" value="CAH1774978.1"/>
    <property type="molecule type" value="Genomic_DNA"/>
</dbReference>
<comment type="caution">
    <text evidence="5">The sequence shown here is derived from an EMBL/GenBank/DDBJ whole genome shotgun (WGS) entry which is preliminary data.</text>
</comment>
<dbReference type="Proteomes" id="UP000749559">
    <property type="component" value="Unassembled WGS sequence"/>
</dbReference>
<feature type="region of interest" description="Disordered" evidence="3">
    <location>
        <begin position="383"/>
        <end position="463"/>
    </location>
</feature>
<comment type="similarity">
    <text evidence="1">Belongs to the KRI1 family.</text>
</comment>
<evidence type="ECO:0000259" key="4">
    <source>
        <dbReference type="Pfam" id="PF12936"/>
    </source>
</evidence>
<feature type="region of interest" description="Disordered" evidence="3">
    <location>
        <begin position="573"/>
        <end position="724"/>
    </location>
</feature>
<proteinExistence type="inferred from homology"/>
<feature type="compositionally biased region" description="Acidic residues" evidence="3">
    <location>
        <begin position="397"/>
        <end position="408"/>
    </location>
</feature>
<feature type="compositionally biased region" description="Basic residues" evidence="3">
    <location>
        <begin position="708"/>
        <end position="720"/>
    </location>
</feature>
<feature type="compositionally biased region" description="Basic and acidic residues" evidence="3">
    <location>
        <begin position="581"/>
        <end position="600"/>
    </location>
</feature>
<organism evidence="5 6">
    <name type="scientific">Owenia fusiformis</name>
    <name type="common">Polychaete worm</name>
    <dbReference type="NCBI Taxonomy" id="6347"/>
    <lineage>
        <taxon>Eukaryota</taxon>
        <taxon>Metazoa</taxon>
        <taxon>Spiralia</taxon>
        <taxon>Lophotrochozoa</taxon>
        <taxon>Annelida</taxon>
        <taxon>Polychaeta</taxon>
        <taxon>Sedentaria</taxon>
        <taxon>Canalipalpata</taxon>
        <taxon>Sabellida</taxon>
        <taxon>Oweniida</taxon>
        <taxon>Oweniidae</taxon>
        <taxon>Owenia</taxon>
    </lineage>
</organism>
<dbReference type="PANTHER" id="PTHR14490">
    <property type="entry name" value="ZINC FINGER, ZZ TYPE"/>
    <property type="match status" value="1"/>
</dbReference>
<feature type="compositionally biased region" description="Basic and acidic residues" evidence="3">
    <location>
        <begin position="671"/>
        <end position="683"/>
    </location>
</feature>
<dbReference type="GO" id="GO:0030686">
    <property type="term" value="C:90S preribosome"/>
    <property type="evidence" value="ECO:0007669"/>
    <property type="project" value="TreeGrafter"/>
</dbReference>
<reference evidence="5" key="1">
    <citation type="submission" date="2022-03" db="EMBL/GenBank/DDBJ databases">
        <authorList>
            <person name="Martin C."/>
        </authorList>
    </citation>
    <scope>NUCLEOTIDE SEQUENCE</scope>
</reference>
<dbReference type="Pfam" id="PF05178">
    <property type="entry name" value="Kri1"/>
    <property type="match status" value="1"/>
</dbReference>
<evidence type="ECO:0000256" key="3">
    <source>
        <dbReference type="SAM" id="MobiDB-lite"/>
    </source>
</evidence>
<evidence type="ECO:0000256" key="2">
    <source>
        <dbReference type="ARBA" id="ARBA00017294"/>
    </source>
</evidence>
<evidence type="ECO:0000313" key="5">
    <source>
        <dbReference type="EMBL" id="CAH1774978.1"/>
    </source>
</evidence>
<dbReference type="OrthoDB" id="10252032at2759"/>